<accession>A0A0P8XNS4</accession>
<dbReference type="AlphaFoldDB" id="A0A0P8XNS4"/>
<keyword evidence="3" id="KW-1185">Reference proteome</keyword>
<proteinExistence type="predicted"/>
<reference evidence="2 3" key="1">
    <citation type="journal article" date="2007" name="Nature">
        <title>Evolution of genes and genomes on the Drosophila phylogeny.</title>
        <authorList>
            <consortium name="Drosophila 12 Genomes Consortium"/>
            <person name="Clark A.G."/>
            <person name="Eisen M.B."/>
            <person name="Smith D.R."/>
            <person name="Bergman C.M."/>
            <person name="Oliver B."/>
            <person name="Markow T.A."/>
            <person name="Kaufman T.C."/>
            <person name="Kellis M."/>
            <person name="Gelbart W."/>
            <person name="Iyer V.N."/>
            <person name="Pollard D.A."/>
            <person name="Sackton T.B."/>
            <person name="Larracuente A.M."/>
            <person name="Singh N.D."/>
            <person name="Abad J.P."/>
            <person name="Abt D.N."/>
            <person name="Adryan B."/>
            <person name="Aguade M."/>
            <person name="Akashi H."/>
            <person name="Anderson W.W."/>
            <person name="Aquadro C.F."/>
            <person name="Ardell D.H."/>
            <person name="Arguello R."/>
            <person name="Artieri C.G."/>
            <person name="Barbash D.A."/>
            <person name="Barker D."/>
            <person name="Barsanti P."/>
            <person name="Batterham P."/>
            <person name="Batzoglou S."/>
            <person name="Begun D."/>
            <person name="Bhutkar A."/>
            <person name="Blanco E."/>
            <person name="Bosak S.A."/>
            <person name="Bradley R.K."/>
            <person name="Brand A.D."/>
            <person name="Brent M.R."/>
            <person name="Brooks A.N."/>
            <person name="Brown R.H."/>
            <person name="Butlin R.K."/>
            <person name="Caggese C."/>
            <person name="Calvi B.R."/>
            <person name="Bernardo de Carvalho A."/>
            <person name="Caspi A."/>
            <person name="Castrezana S."/>
            <person name="Celniker S.E."/>
            <person name="Chang J.L."/>
            <person name="Chapple C."/>
            <person name="Chatterji S."/>
            <person name="Chinwalla A."/>
            <person name="Civetta A."/>
            <person name="Clifton S.W."/>
            <person name="Comeron J.M."/>
            <person name="Costello J.C."/>
            <person name="Coyne J.A."/>
            <person name="Daub J."/>
            <person name="David R.G."/>
            <person name="Delcher A.L."/>
            <person name="Delehaunty K."/>
            <person name="Do C.B."/>
            <person name="Ebling H."/>
            <person name="Edwards K."/>
            <person name="Eickbush T."/>
            <person name="Evans J.D."/>
            <person name="Filipski A."/>
            <person name="Findeiss S."/>
            <person name="Freyhult E."/>
            <person name="Fulton L."/>
            <person name="Fulton R."/>
            <person name="Garcia A.C."/>
            <person name="Gardiner A."/>
            <person name="Garfield D.A."/>
            <person name="Garvin B.E."/>
            <person name="Gibson G."/>
            <person name="Gilbert D."/>
            <person name="Gnerre S."/>
            <person name="Godfrey J."/>
            <person name="Good R."/>
            <person name="Gotea V."/>
            <person name="Gravely B."/>
            <person name="Greenberg A.J."/>
            <person name="Griffiths-Jones S."/>
            <person name="Gross S."/>
            <person name="Guigo R."/>
            <person name="Gustafson E.A."/>
            <person name="Haerty W."/>
            <person name="Hahn M.W."/>
            <person name="Halligan D.L."/>
            <person name="Halpern A.L."/>
            <person name="Halter G.M."/>
            <person name="Han M.V."/>
            <person name="Heger A."/>
            <person name="Hillier L."/>
            <person name="Hinrichs A.S."/>
            <person name="Holmes I."/>
            <person name="Hoskins R.A."/>
            <person name="Hubisz M.J."/>
            <person name="Hultmark D."/>
            <person name="Huntley M.A."/>
            <person name="Jaffe D.B."/>
            <person name="Jagadeeshan S."/>
            <person name="Jeck W.R."/>
            <person name="Johnson J."/>
            <person name="Jones C.D."/>
            <person name="Jordan W.C."/>
            <person name="Karpen G.H."/>
            <person name="Kataoka E."/>
            <person name="Keightley P.D."/>
            <person name="Kheradpour P."/>
            <person name="Kirkness E.F."/>
            <person name="Koerich L.B."/>
            <person name="Kristiansen K."/>
            <person name="Kudrna D."/>
            <person name="Kulathinal R.J."/>
            <person name="Kumar S."/>
            <person name="Kwok R."/>
            <person name="Lander E."/>
            <person name="Langley C.H."/>
            <person name="Lapoint R."/>
            <person name="Lazzaro B.P."/>
            <person name="Lee S.J."/>
            <person name="Levesque L."/>
            <person name="Li R."/>
            <person name="Lin C.F."/>
            <person name="Lin M.F."/>
            <person name="Lindblad-Toh K."/>
            <person name="Llopart A."/>
            <person name="Long M."/>
            <person name="Low L."/>
            <person name="Lozovsky E."/>
            <person name="Lu J."/>
            <person name="Luo M."/>
            <person name="Machado C.A."/>
            <person name="Makalowski W."/>
            <person name="Marzo M."/>
            <person name="Matsuda M."/>
            <person name="Matzkin L."/>
            <person name="McAllister B."/>
            <person name="McBride C.S."/>
            <person name="McKernan B."/>
            <person name="McKernan K."/>
            <person name="Mendez-Lago M."/>
            <person name="Minx P."/>
            <person name="Mollenhauer M.U."/>
            <person name="Montooth K."/>
            <person name="Mount S.M."/>
            <person name="Mu X."/>
            <person name="Myers E."/>
            <person name="Negre B."/>
            <person name="Newfeld S."/>
            <person name="Nielsen R."/>
            <person name="Noor M.A."/>
            <person name="O'Grady P."/>
            <person name="Pachter L."/>
            <person name="Papaceit M."/>
            <person name="Parisi M.J."/>
            <person name="Parisi M."/>
            <person name="Parts L."/>
            <person name="Pedersen J.S."/>
            <person name="Pesole G."/>
            <person name="Phillippy A.M."/>
            <person name="Ponting C.P."/>
            <person name="Pop M."/>
            <person name="Porcelli D."/>
            <person name="Powell J.R."/>
            <person name="Prohaska S."/>
            <person name="Pruitt K."/>
            <person name="Puig M."/>
            <person name="Quesneville H."/>
            <person name="Ram K.R."/>
            <person name="Rand D."/>
            <person name="Rasmussen M.D."/>
            <person name="Reed L.K."/>
            <person name="Reenan R."/>
            <person name="Reily A."/>
            <person name="Remington K.A."/>
            <person name="Rieger T.T."/>
            <person name="Ritchie M.G."/>
            <person name="Robin C."/>
            <person name="Rogers Y.H."/>
            <person name="Rohde C."/>
            <person name="Rozas J."/>
            <person name="Rubenfield M.J."/>
            <person name="Ruiz A."/>
            <person name="Russo S."/>
            <person name="Salzberg S.L."/>
            <person name="Sanchez-Gracia A."/>
            <person name="Saranga D.J."/>
            <person name="Sato H."/>
            <person name="Schaeffer S.W."/>
            <person name="Schatz M.C."/>
            <person name="Schlenke T."/>
            <person name="Schwartz R."/>
            <person name="Segarra C."/>
            <person name="Singh R.S."/>
            <person name="Sirot L."/>
            <person name="Sirota M."/>
            <person name="Sisneros N.B."/>
            <person name="Smith C.D."/>
            <person name="Smith T.F."/>
            <person name="Spieth J."/>
            <person name="Stage D.E."/>
            <person name="Stark A."/>
            <person name="Stephan W."/>
            <person name="Strausberg R.L."/>
            <person name="Strempel S."/>
            <person name="Sturgill D."/>
            <person name="Sutton G."/>
            <person name="Sutton G.G."/>
            <person name="Tao W."/>
            <person name="Teichmann S."/>
            <person name="Tobari Y.N."/>
            <person name="Tomimura Y."/>
            <person name="Tsolas J.M."/>
            <person name="Valente V.L."/>
            <person name="Venter E."/>
            <person name="Venter J.C."/>
            <person name="Vicario S."/>
            <person name="Vieira F.G."/>
            <person name="Vilella A.J."/>
            <person name="Villasante A."/>
            <person name="Walenz B."/>
            <person name="Wang J."/>
            <person name="Wasserman M."/>
            <person name="Watts T."/>
            <person name="Wilson D."/>
            <person name="Wilson R.K."/>
            <person name="Wing R.A."/>
            <person name="Wolfner M.F."/>
            <person name="Wong A."/>
            <person name="Wong G.K."/>
            <person name="Wu C.I."/>
            <person name="Wu G."/>
            <person name="Yamamoto D."/>
            <person name="Yang H.P."/>
            <person name="Yang S.P."/>
            <person name="Yorke J.A."/>
            <person name="Yoshida K."/>
            <person name="Zdobnov E."/>
            <person name="Zhang P."/>
            <person name="Zhang Y."/>
            <person name="Zimin A.V."/>
            <person name="Baldwin J."/>
            <person name="Abdouelleil A."/>
            <person name="Abdulkadir J."/>
            <person name="Abebe A."/>
            <person name="Abera B."/>
            <person name="Abreu J."/>
            <person name="Acer S.C."/>
            <person name="Aftuck L."/>
            <person name="Alexander A."/>
            <person name="An P."/>
            <person name="Anderson E."/>
            <person name="Anderson S."/>
            <person name="Arachi H."/>
            <person name="Azer M."/>
            <person name="Bachantsang P."/>
            <person name="Barry A."/>
            <person name="Bayul T."/>
            <person name="Berlin A."/>
            <person name="Bessette D."/>
            <person name="Bloom T."/>
            <person name="Blye J."/>
            <person name="Boguslavskiy L."/>
            <person name="Bonnet C."/>
            <person name="Boukhgalter B."/>
            <person name="Bourzgui I."/>
            <person name="Brown A."/>
            <person name="Cahill P."/>
            <person name="Channer S."/>
            <person name="Cheshatsang Y."/>
            <person name="Chuda L."/>
            <person name="Citroen M."/>
            <person name="Collymore A."/>
            <person name="Cooke P."/>
            <person name="Costello M."/>
            <person name="D'Aco K."/>
            <person name="Daza R."/>
            <person name="De Haan G."/>
            <person name="DeGray S."/>
            <person name="DeMaso C."/>
            <person name="Dhargay N."/>
            <person name="Dooley K."/>
            <person name="Dooley E."/>
            <person name="Doricent M."/>
            <person name="Dorje P."/>
            <person name="Dorjee K."/>
            <person name="Dupes A."/>
            <person name="Elong R."/>
            <person name="Falk J."/>
            <person name="Farina A."/>
            <person name="Faro S."/>
            <person name="Ferguson D."/>
            <person name="Fisher S."/>
            <person name="Foley C.D."/>
            <person name="Franke A."/>
            <person name="Friedrich D."/>
            <person name="Gadbois L."/>
            <person name="Gearin G."/>
            <person name="Gearin C.R."/>
            <person name="Giannoukos G."/>
            <person name="Goode T."/>
            <person name="Graham J."/>
            <person name="Grandbois E."/>
            <person name="Grewal S."/>
            <person name="Gyaltsen K."/>
            <person name="Hafez N."/>
            <person name="Hagos B."/>
            <person name="Hall J."/>
            <person name="Henson C."/>
            <person name="Hollinger A."/>
            <person name="Honan T."/>
            <person name="Huard M.D."/>
            <person name="Hughes L."/>
            <person name="Hurhula B."/>
            <person name="Husby M.E."/>
            <person name="Kamat A."/>
            <person name="Kanga B."/>
            <person name="Kashin S."/>
            <person name="Khazanovich D."/>
            <person name="Kisner P."/>
            <person name="Lance K."/>
            <person name="Lara M."/>
            <person name="Lee W."/>
            <person name="Lennon N."/>
            <person name="Letendre F."/>
            <person name="LeVine R."/>
            <person name="Lipovsky A."/>
            <person name="Liu X."/>
            <person name="Liu J."/>
            <person name="Liu S."/>
            <person name="Lokyitsang T."/>
            <person name="Lokyitsang Y."/>
            <person name="Lubonja R."/>
            <person name="Lui A."/>
            <person name="MacDonald P."/>
            <person name="Magnisalis V."/>
            <person name="Maru K."/>
            <person name="Matthews C."/>
            <person name="McCusker W."/>
            <person name="McDonough S."/>
            <person name="Mehta T."/>
            <person name="Meldrim J."/>
            <person name="Meneus L."/>
            <person name="Mihai O."/>
            <person name="Mihalev A."/>
            <person name="Mihova T."/>
            <person name="Mittelman R."/>
            <person name="Mlenga V."/>
            <person name="Montmayeur A."/>
            <person name="Mulrain L."/>
            <person name="Navidi A."/>
            <person name="Naylor J."/>
            <person name="Negash T."/>
            <person name="Nguyen T."/>
            <person name="Nguyen N."/>
            <person name="Nicol R."/>
            <person name="Norbu C."/>
            <person name="Norbu N."/>
            <person name="Novod N."/>
            <person name="O'Neill B."/>
            <person name="Osman S."/>
            <person name="Markiewicz E."/>
            <person name="Oyono O.L."/>
            <person name="Patti C."/>
            <person name="Phunkhang P."/>
            <person name="Pierre F."/>
            <person name="Priest M."/>
            <person name="Raghuraman S."/>
            <person name="Rege F."/>
            <person name="Reyes R."/>
            <person name="Rise C."/>
            <person name="Rogov P."/>
            <person name="Ross K."/>
            <person name="Ryan E."/>
            <person name="Settipalli S."/>
            <person name="Shea T."/>
            <person name="Sherpa N."/>
            <person name="Shi L."/>
            <person name="Shih D."/>
            <person name="Sparrow T."/>
            <person name="Spaulding J."/>
            <person name="Stalker J."/>
            <person name="Stange-Thomann N."/>
            <person name="Stavropoulos S."/>
            <person name="Stone C."/>
            <person name="Strader C."/>
            <person name="Tesfaye S."/>
            <person name="Thomson T."/>
            <person name="Thoulutsang Y."/>
            <person name="Thoulutsang D."/>
            <person name="Topham K."/>
            <person name="Topping I."/>
            <person name="Tsamla T."/>
            <person name="Vassiliev H."/>
            <person name="Vo A."/>
            <person name="Wangchuk T."/>
            <person name="Wangdi T."/>
            <person name="Weiand M."/>
            <person name="Wilkinson J."/>
            <person name="Wilson A."/>
            <person name="Yadav S."/>
            <person name="Young G."/>
            <person name="Yu Q."/>
            <person name="Zembek L."/>
            <person name="Zhong D."/>
            <person name="Zimmer A."/>
            <person name="Zwirko Z."/>
            <person name="Jaffe D.B."/>
            <person name="Alvarez P."/>
            <person name="Brockman W."/>
            <person name="Butler J."/>
            <person name="Chin C."/>
            <person name="Gnerre S."/>
            <person name="Grabherr M."/>
            <person name="Kleber M."/>
            <person name="Mauceli E."/>
            <person name="MacCallum I."/>
        </authorList>
    </citation>
    <scope>NUCLEOTIDE SEQUENCE [LARGE SCALE GENOMIC DNA]</scope>
    <source>
        <strain evidence="3">Tucson 14024-0371.13</strain>
    </source>
</reference>
<keyword evidence="1" id="KW-0812">Transmembrane</keyword>
<dbReference type="Proteomes" id="UP000007801">
    <property type="component" value="Unassembled WGS sequence"/>
</dbReference>
<organism evidence="2 3">
    <name type="scientific">Drosophila ananassae</name>
    <name type="common">Fruit fly</name>
    <dbReference type="NCBI Taxonomy" id="7217"/>
    <lineage>
        <taxon>Eukaryota</taxon>
        <taxon>Metazoa</taxon>
        <taxon>Ecdysozoa</taxon>
        <taxon>Arthropoda</taxon>
        <taxon>Hexapoda</taxon>
        <taxon>Insecta</taxon>
        <taxon>Pterygota</taxon>
        <taxon>Neoptera</taxon>
        <taxon>Endopterygota</taxon>
        <taxon>Diptera</taxon>
        <taxon>Brachycera</taxon>
        <taxon>Muscomorpha</taxon>
        <taxon>Ephydroidea</taxon>
        <taxon>Drosophilidae</taxon>
        <taxon>Drosophila</taxon>
        <taxon>Sophophora</taxon>
    </lineage>
</organism>
<feature type="transmembrane region" description="Helical" evidence="1">
    <location>
        <begin position="68"/>
        <end position="89"/>
    </location>
</feature>
<protein>
    <submittedName>
        <fullName evidence="2">Uncharacterized protein, isoform D</fullName>
    </submittedName>
</protein>
<keyword evidence="1" id="KW-1133">Transmembrane helix</keyword>
<dbReference type="EMBL" id="CH902619">
    <property type="protein sequence ID" value="KPU76264.1"/>
    <property type="molecule type" value="Genomic_DNA"/>
</dbReference>
<evidence type="ECO:0000313" key="3">
    <source>
        <dbReference type="Proteomes" id="UP000007801"/>
    </source>
</evidence>
<gene>
    <name evidence="2" type="primary">Dana\GF11920</name>
    <name evidence="2" type="synonym">dana_GLEANR_11936</name>
    <name evidence="2" type="ORF">GF11920</name>
</gene>
<sequence>MAPVINGTASTISSTIAPLLNTTAHYNTTREVLNTTVTPIIIPTISSGTWNNNGYGWSGVYYYWYPSYILYIVLVFMFVIAFPLAVIMVS</sequence>
<evidence type="ECO:0000313" key="2">
    <source>
        <dbReference type="EMBL" id="KPU76264.1"/>
    </source>
</evidence>
<evidence type="ECO:0000256" key="1">
    <source>
        <dbReference type="SAM" id="Phobius"/>
    </source>
</evidence>
<keyword evidence="1" id="KW-0472">Membrane</keyword>
<name>A0A0P8XNS4_DROAN</name>
<dbReference type="OrthoDB" id="7871305at2759"/>